<evidence type="ECO:0000256" key="1">
    <source>
        <dbReference type="ARBA" id="ARBA00023015"/>
    </source>
</evidence>
<organism evidence="5 6">
    <name type="scientific">Tenggerimyces flavus</name>
    <dbReference type="NCBI Taxonomy" id="1708749"/>
    <lineage>
        <taxon>Bacteria</taxon>
        <taxon>Bacillati</taxon>
        <taxon>Actinomycetota</taxon>
        <taxon>Actinomycetes</taxon>
        <taxon>Propionibacteriales</taxon>
        <taxon>Nocardioidaceae</taxon>
        <taxon>Tenggerimyces</taxon>
    </lineage>
</organism>
<keyword evidence="1" id="KW-0805">Transcription regulation</keyword>
<dbReference type="PROSITE" id="PS01124">
    <property type="entry name" value="HTH_ARAC_FAMILY_2"/>
    <property type="match status" value="1"/>
</dbReference>
<comment type="caution">
    <text evidence="5">The sequence shown here is derived from an EMBL/GenBank/DDBJ whole genome shotgun (WGS) entry which is preliminary data.</text>
</comment>
<evidence type="ECO:0000259" key="4">
    <source>
        <dbReference type="PROSITE" id="PS01124"/>
    </source>
</evidence>
<proteinExistence type="predicted"/>
<dbReference type="InterPro" id="IPR018060">
    <property type="entry name" value="HTH_AraC"/>
</dbReference>
<name>A0ABV7YGI6_9ACTN</name>
<evidence type="ECO:0000256" key="3">
    <source>
        <dbReference type="ARBA" id="ARBA00023163"/>
    </source>
</evidence>
<dbReference type="Proteomes" id="UP001595699">
    <property type="component" value="Unassembled WGS sequence"/>
</dbReference>
<dbReference type="SMART" id="SM00342">
    <property type="entry name" value="HTH_ARAC"/>
    <property type="match status" value="1"/>
</dbReference>
<feature type="domain" description="HTH araC/xylS-type" evidence="4">
    <location>
        <begin position="148"/>
        <end position="246"/>
    </location>
</feature>
<evidence type="ECO:0000313" key="5">
    <source>
        <dbReference type="EMBL" id="MFC3763998.1"/>
    </source>
</evidence>
<sequence length="246" mass="26695">MTTPTFVAVGAYSAPRGRHAAPHRYAAWKVTLYRSGHIDALIDGAPYQVGPGTILTIPPHLDHAEVAHTAYSNYYLLLDAQPDLPWPRIAADSGNERLGSALAALVNESSTLDEHSPTMVDSLVNVVDVTLRRLAAGRTPSRARTIVNAVEQLLEERYGSRCLVADLAREVGVSTSTLRAMYGTELGRSPQARLREIRLHHAVELLQTSNLTLAAVATRCGYHSASHLTRHLKQALGRTPGAVRES</sequence>
<dbReference type="RefSeq" id="WP_205116183.1">
    <property type="nucleotide sequence ID" value="NZ_JAFBCM010000001.1"/>
</dbReference>
<dbReference type="PANTHER" id="PTHR46796">
    <property type="entry name" value="HTH-TYPE TRANSCRIPTIONAL ACTIVATOR RHAS-RELATED"/>
    <property type="match status" value="1"/>
</dbReference>
<keyword evidence="3" id="KW-0804">Transcription</keyword>
<accession>A0ABV7YGI6</accession>
<evidence type="ECO:0000313" key="6">
    <source>
        <dbReference type="Proteomes" id="UP001595699"/>
    </source>
</evidence>
<dbReference type="InterPro" id="IPR037923">
    <property type="entry name" value="HTH-like"/>
</dbReference>
<reference evidence="6" key="1">
    <citation type="journal article" date="2019" name="Int. J. Syst. Evol. Microbiol.">
        <title>The Global Catalogue of Microorganisms (GCM) 10K type strain sequencing project: providing services to taxonomists for standard genome sequencing and annotation.</title>
        <authorList>
            <consortium name="The Broad Institute Genomics Platform"/>
            <consortium name="The Broad Institute Genome Sequencing Center for Infectious Disease"/>
            <person name="Wu L."/>
            <person name="Ma J."/>
        </authorList>
    </citation>
    <scope>NUCLEOTIDE SEQUENCE [LARGE SCALE GENOMIC DNA]</scope>
    <source>
        <strain evidence="6">CGMCC 4.7241</strain>
    </source>
</reference>
<evidence type="ECO:0000256" key="2">
    <source>
        <dbReference type="ARBA" id="ARBA00023125"/>
    </source>
</evidence>
<dbReference type="Gene3D" id="1.10.10.60">
    <property type="entry name" value="Homeodomain-like"/>
    <property type="match status" value="1"/>
</dbReference>
<dbReference type="Pfam" id="PF12833">
    <property type="entry name" value="HTH_18"/>
    <property type="match status" value="1"/>
</dbReference>
<keyword evidence="2" id="KW-0238">DNA-binding</keyword>
<dbReference type="EMBL" id="JBHRZH010000022">
    <property type="protein sequence ID" value="MFC3763998.1"/>
    <property type="molecule type" value="Genomic_DNA"/>
</dbReference>
<dbReference type="InterPro" id="IPR050204">
    <property type="entry name" value="AraC_XylS_family_regulators"/>
</dbReference>
<dbReference type="InterPro" id="IPR009057">
    <property type="entry name" value="Homeodomain-like_sf"/>
</dbReference>
<dbReference type="Gene3D" id="2.60.120.10">
    <property type="entry name" value="Jelly Rolls"/>
    <property type="match status" value="1"/>
</dbReference>
<gene>
    <name evidence="5" type="ORF">ACFOUW_24405</name>
</gene>
<dbReference type="InterPro" id="IPR014710">
    <property type="entry name" value="RmlC-like_jellyroll"/>
</dbReference>
<protein>
    <submittedName>
        <fullName evidence="5">AraC family transcriptional regulator</fullName>
    </submittedName>
</protein>
<keyword evidence="6" id="KW-1185">Reference proteome</keyword>
<dbReference type="SUPFAM" id="SSF51215">
    <property type="entry name" value="Regulatory protein AraC"/>
    <property type="match status" value="1"/>
</dbReference>
<dbReference type="SUPFAM" id="SSF46689">
    <property type="entry name" value="Homeodomain-like"/>
    <property type="match status" value="1"/>
</dbReference>